<dbReference type="AlphaFoldDB" id="A0A6A6E2T6"/>
<accession>A0A6A6E2T6</accession>
<dbReference type="InterPro" id="IPR010730">
    <property type="entry name" value="HET"/>
</dbReference>
<dbReference type="PANTHER" id="PTHR33112">
    <property type="entry name" value="DOMAIN PROTEIN, PUTATIVE-RELATED"/>
    <property type="match status" value="1"/>
</dbReference>
<reference evidence="2" key="1">
    <citation type="journal article" date="2020" name="Stud. Mycol.">
        <title>101 Dothideomycetes genomes: a test case for predicting lifestyles and emergence of pathogens.</title>
        <authorList>
            <person name="Haridas S."/>
            <person name="Albert R."/>
            <person name="Binder M."/>
            <person name="Bloem J."/>
            <person name="Labutti K."/>
            <person name="Salamov A."/>
            <person name="Andreopoulos B."/>
            <person name="Baker S."/>
            <person name="Barry K."/>
            <person name="Bills G."/>
            <person name="Bluhm B."/>
            <person name="Cannon C."/>
            <person name="Castanera R."/>
            <person name="Culley D."/>
            <person name="Daum C."/>
            <person name="Ezra D."/>
            <person name="Gonzalez J."/>
            <person name="Henrissat B."/>
            <person name="Kuo A."/>
            <person name="Liang C."/>
            <person name="Lipzen A."/>
            <person name="Lutzoni F."/>
            <person name="Magnuson J."/>
            <person name="Mondo S."/>
            <person name="Nolan M."/>
            <person name="Ohm R."/>
            <person name="Pangilinan J."/>
            <person name="Park H.-J."/>
            <person name="Ramirez L."/>
            <person name="Alfaro M."/>
            <person name="Sun H."/>
            <person name="Tritt A."/>
            <person name="Yoshinaga Y."/>
            <person name="Zwiers L.-H."/>
            <person name="Turgeon B."/>
            <person name="Goodwin S."/>
            <person name="Spatafora J."/>
            <person name="Crous P."/>
            <person name="Grigoriev I."/>
        </authorList>
    </citation>
    <scope>NUCLEOTIDE SEQUENCE</scope>
    <source>
        <strain evidence="2">CBS 207.26</strain>
    </source>
</reference>
<organism evidence="2 3">
    <name type="scientific">Zopfia rhizophila CBS 207.26</name>
    <dbReference type="NCBI Taxonomy" id="1314779"/>
    <lineage>
        <taxon>Eukaryota</taxon>
        <taxon>Fungi</taxon>
        <taxon>Dikarya</taxon>
        <taxon>Ascomycota</taxon>
        <taxon>Pezizomycotina</taxon>
        <taxon>Dothideomycetes</taxon>
        <taxon>Dothideomycetes incertae sedis</taxon>
        <taxon>Zopfiaceae</taxon>
        <taxon>Zopfia</taxon>
    </lineage>
</organism>
<dbReference type="Proteomes" id="UP000800200">
    <property type="component" value="Unassembled WGS sequence"/>
</dbReference>
<sequence>MEQSFLTCLEHHVSCGYGTSDLPNLPTRIIDVGNHTTPPRLVSGFPTKGRWIALSHCWGGIVDYTLTKDNLNSRCHGMPLNELPATFRDAVLVTRNLNVPYLWIDAICIIQDSLDDDWPKEASRMQEYYMNSVLTISAMNAENSRKGILQKRLPRFKPLMLSLKSERLAWEGTVAIRESHPKTMSFWQRNPVSALTTRGWTLQENCLPPRTLHFTRSGLVWECLCHTVVEWLHDPEDYGAELKLLIRPYVIDDENKKRMAQPGREEKAFKNTTKQSPVNQIYASWDEIVRFYSERKLTYSSDKLPAISGIASLFSTMLRGDRYLAGLWESRLLEGLCWHICSFDNIPRSRLDNYRAPSWSWASIDGEILLNHSSDTPEHGTDTQYQAKILEAHVECEPHNAFGKVKGGFLRLRGLWLPVYLDMFPEWDEEEGTGTFHFVLQEMDHNGGNQQQTPMHLDLWEGHVRTQWLDILDPSHYSCLNSRQVSPESASLLEGAENSDECSTDGNITWEKDAANWTCVPFARLDIAPTKEEFLGVSKQFRMGVMMLSESYFLLLQPNKHSPDTFTRIGIASASWVRGRRFSNEYIEKNTRVIVIT</sequence>
<protein>
    <submittedName>
        <fullName evidence="2">HET-domain-containing protein</fullName>
    </submittedName>
</protein>
<gene>
    <name evidence="2" type="ORF">K469DRAFT_148671</name>
</gene>
<dbReference type="EMBL" id="ML994630">
    <property type="protein sequence ID" value="KAF2186267.1"/>
    <property type="molecule type" value="Genomic_DNA"/>
</dbReference>
<evidence type="ECO:0000313" key="2">
    <source>
        <dbReference type="EMBL" id="KAF2186267.1"/>
    </source>
</evidence>
<feature type="domain" description="Heterokaryon incompatibility" evidence="1">
    <location>
        <begin position="51"/>
        <end position="204"/>
    </location>
</feature>
<evidence type="ECO:0000259" key="1">
    <source>
        <dbReference type="Pfam" id="PF06985"/>
    </source>
</evidence>
<dbReference type="PANTHER" id="PTHR33112:SF16">
    <property type="entry name" value="HETEROKARYON INCOMPATIBILITY DOMAIN-CONTAINING PROTEIN"/>
    <property type="match status" value="1"/>
</dbReference>
<dbReference type="Pfam" id="PF06985">
    <property type="entry name" value="HET"/>
    <property type="match status" value="1"/>
</dbReference>
<dbReference type="OrthoDB" id="5125733at2759"/>
<name>A0A6A6E2T6_9PEZI</name>
<evidence type="ECO:0000313" key="3">
    <source>
        <dbReference type="Proteomes" id="UP000800200"/>
    </source>
</evidence>
<keyword evidence="3" id="KW-1185">Reference proteome</keyword>
<proteinExistence type="predicted"/>